<dbReference type="RefSeq" id="WP_053995738.1">
    <property type="nucleotide sequence ID" value="NZ_CP065643.1"/>
</dbReference>
<reference evidence="6 7" key="1">
    <citation type="submission" date="2015-07" db="EMBL/GenBank/DDBJ databases">
        <title>Genome sequencing project for genomic taxonomy and phylogenomics of Bacillus-like bacteria.</title>
        <authorList>
            <person name="Liu B."/>
            <person name="Wang J."/>
            <person name="Zhu Y."/>
            <person name="Liu G."/>
            <person name="Chen Q."/>
            <person name="Chen Z."/>
            <person name="Che J."/>
            <person name="Ge C."/>
            <person name="Shi H."/>
            <person name="Pan Z."/>
            <person name="Liu X."/>
        </authorList>
    </citation>
    <scope>NUCLEOTIDE SEQUENCE [LARGE SCALE GENOMIC DNA]</scope>
    <source>
        <strain evidence="6 7">DSM 54</strain>
    </source>
</reference>
<keyword evidence="7" id="KW-1185">Reference proteome</keyword>
<evidence type="ECO:0000259" key="5">
    <source>
        <dbReference type="PROSITE" id="PS50893"/>
    </source>
</evidence>
<comment type="similarity">
    <text evidence="1">Belongs to the ABC transporter superfamily.</text>
</comment>
<evidence type="ECO:0000256" key="4">
    <source>
        <dbReference type="ARBA" id="ARBA00022840"/>
    </source>
</evidence>
<dbReference type="OrthoDB" id="9804819at2"/>
<dbReference type="GO" id="GO:0016887">
    <property type="term" value="F:ATP hydrolysis activity"/>
    <property type="evidence" value="ECO:0007669"/>
    <property type="project" value="InterPro"/>
</dbReference>
<evidence type="ECO:0000256" key="3">
    <source>
        <dbReference type="ARBA" id="ARBA00022741"/>
    </source>
</evidence>
<keyword evidence="4" id="KW-0067">ATP-binding</keyword>
<dbReference type="STRING" id="33935.ADM90_14445"/>
<dbReference type="InterPro" id="IPR003593">
    <property type="entry name" value="AAA+_ATPase"/>
</dbReference>
<evidence type="ECO:0000256" key="2">
    <source>
        <dbReference type="ARBA" id="ARBA00022448"/>
    </source>
</evidence>
<dbReference type="GO" id="GO:0005524">
    <property type="term" value="F:ATP binding"/>
    <property type="evidence" value="ECO:0007669"/>
    <property type="project" value="UniProtKB-KW"/>
</dbReference>
<keyword evidence="2" id="KW-0813">Transport</keyword>
<name>A0A0N0CVI5_9BACI</name>
<feature type="domain" description="ABC transporter" evidence="5">
    <location>
        <begin position="5"/>
        <end position="237"/>
    </location>
</feature>
<dbReference type="Gene3D" id="3.40.50.300">
    <property type="entry name" value="P-loop containing nucleotide triphosphate hydrolases"/>
    <property type="match status" value="1"/>
</dbReference>
<dbReference type="PANTHER" id="PTHR42711:SF5">
    <property type="entry name" value="ABC TRANSPORTER ATP-BINDING PROTEIN NATA"/>
    <property type="match status" value="1"/>
</dbReference>
<keyword evidence="3" id="KW-0547">Nucleotide-binding</keyword>
<dbReference type="PATRIC" id="fig|33935.3.peg.4909"/>
<dbReference type="AlphaFoldDB" id="A0A0N0CVI5"/>
<organism evidence="6 7">
    <name type="scientific">Lysinibacillus macroides</name>
    <dbReference type="NCBI Taxonomy" id="33935"/>
    <lineage>
        <taxon>Bacteria</taxon>
        <taxon>Bacillati</taxon>
        <taxon>Bacillota</taxon>
        <taxon>Bacilli</taxon>
        <taxon>Bacillales</taxon>
        <taxon>Bacillaceae</taxon>
        <taxon>Lysinibacillus</taxon>
    </lineage>
</organism>
<dbReference type="InterPro" id="IPR003439">
    <property type="entry name" value="ABC_transporter-like_ATP-bd"/>
</dbReference>
<proteinExistence type="inferred from homology"/>
<evidence type="ECO:0000313" key="6">
    <source>
        <dbReference type="EMBL" id="KOY81674.1"/>
    </source>
</evidence>
<protein>
    <submittedName>
        <fullName evidence="6">ABC transporter</fullName>
    </submittedName>
</protein>
<sequence length="302" mass="33736">MKLAIQVDNLRKQYGEHQAVKGISFAVEQGSLFAFLGTNGAGKSTTIEILCTLLEASSGEVTINNHSLGTSKGNHAIRQSIGIVFQQSILDPQLTVMENILLRGRFYHLAKKQLMKNYEFVCAYLHIDDIAHKKYGQLSGGQKRRADIARAIIHKPQILFLDEPTTGLDPQTRQFVWDAIERLRKETNMTIFLTTHYMEEAAVADNIVILKEGKIVAQGSPNDLKEQYASDQLILSFKDEAVITSLGYALEKQGDVYKMNIASTLAAVPIINELASHLTSFEVMKGSLDRVFIQINEEMKVH</sequence>
<dbReference type="Proteomes" id="UP000037977">
    <property type="component" value="Unassembled WGS sequence"/>
</dbReference>
<comment type="caution">
    <text evidence="6">The sequence shown here is derived from an EMBL/GenBank/DDBJ whole genome shotgun (WGS) entry which is preliminary data.</text>
</comment>
<evidence type="ECO:0000313" key="7">
    <source>
        <dbReference type="Proteomes" id="UP000037977"/>
    </source>
</evidence>
<dbReference type="PROSITE" id="PS00211">
    <property type="entry name" value="ABC_TRANSPORTER_1"/>
    <property type="match status" value="1"/>
</dbReference>
<dbReference type="Pfam" id="PF00005">
    <property type="entry name" value="ABC_tran"/>
    <property type="match status" value="1"/>
</dbReference>
<dbReference type="InterPro" id="IPR017871">
    <property type="entry name" value="ABC_transporter-like_CS"/>
</dbReference>
<dbReference type="PROSITE" id="PS50893">
    <property type="entry name" value="ABC_TRANSPORTER_2"/>
    <property type="match status" value="1"/>
</dbReference>
<dbReference type="InterPro" id="IPR027417">
    <property type="entry name" value="P-loop_NTPase"/>
</dbReference>
<dbReference type="SMART" id="SM00382">
    <property type="entry name" value="AAA"/>
    <property type="match status" value="1"/>
</dbReference>
<dbReference type="PANTHER" id="PTHR42711">
    <property type="entry name" value="ABC TRANSPORTER ATP-BINDING PROTEIN"/>
    <property type="match status" value="1"/>
</dbReference>
<gene>
    <name evidence="6" type="ORF">ADM90_14445</name>
</gene>
<dbReference type="InterPro" id="IPR050763">
    <property type="entry name" value="ABC_transporter_ATP-binding"/>
</dbReference>
<dbReference type="EMBL" id="LGCI01000009">
    <property type="protein sequence ID" value="KOY81674.1"/>
    <property type="molecule type" value="Genomic_DNA"/>
</dbReference>
<accession>A0A0N0CVI5</accession>
<evidence type="ECO:0000256" key="1">
    <source>
        <dbReference type="ARBA" id="ARBA00005417"/>
    </source>
</evidence>
<dbReference type="SUPFAM" id="SSF52540">
    <property type="entry name" value="P-loop containing nucleoside triphosphate hydrolases"/>
    <property type="match status" value="1"/>
</dbReference>